<accession>A0ABT9EEF9</accession>
<evidence type="ECO:0000313" key="1">
    <source>
        <dbReference type="EMBL" id="MDO9714610.1"/>
    </source>
</evidence>
<dbReference type="RefSeq" id="WP_305109431.1">
    <property type="nucleotide sequence ID" value="NZ_JAUTWS010000393.1"/>
</dbReference>
<comment type="caution">
    <text evidence="1">The sequence shown here is derived from an EMBL/GenBank/DDBJ whole genome shotgun (WGS) entry which is preliminary data.</text>
</comment>
<proteinExistence type="predicted"/>
<name>A0ABT9EEF9_9PROT</name>
<organism evidence="1 2">
    <name type="scientific">Paracraurococcus lichenis</name>
    <dbReference type="NCBI Taxonomy" id="3064888"/>
    <lineage>
        <taxon>Bacteria</taxon>
        <taxon>Pseudomonadati</taxon>
        <taxon>Pseudomonadota</taxon>
        <taxon>Alphaproteobacteria</taxon>
        <taxon>Acetobacterales</taxon>
        <taxon>Roseomonadaceae</taxon>
        <taxon>Paracraurococcus</taxon>
    </lineage>
</organism>
<gene>
    <name evidence="1" type="ORF">Q7A36_40430</name>
</gene>
<dbReference type="EMBL" id="JAUTWS010000393">
    <property type="protein sequence ID" value="MDO9714610.1"/>
    <property type="molecule type" value="Genomic_DNA"/>
</dbReference>
<dbReference type="Proteomes" id="UP001243009">
    <property type="component" value="Unassembled WGS sequence"/>
</dbReference>
<sequence>MLTATESLEALSTALVGQHATRYSGASATAYFELGTLLAHTGAEVPDWLMTTPRWARAAVAIGRSATRHRLRESRSSQ</sequence>
<reference evidence="1 2" key="1">
    <citation type="submission" date="2023-08" db="EMBL/GenBank/DDBJ databases">
        <title>The draft genome sequence of Paracraurococcus sp. LOR1-02.</title>
        <authorList>
            <person name="Kingkaew E."/>
            <person name="Tanasupawat S."/>
        </authorList>
    </citation>
    <scope>NUCLEOTIDE SEQUENCE [LARGE SCALE GENOMIC DNA]</scope>
    <source>
        <strain evidence="1 2">LOR1-02</strain>
    </source>
</reference>
<protein>
    <submittedName>
        <fullName evidence="1">Uncharacterized protein</fullName>
    </submittedName>
</protein>
<keyword evidence="2" id="KW-1185">Reference proteome</keyword>
<evidence type="ECO:0000313" key="2">
    <source>
        <dbReference type="Proteomes" id="UP001243009"/>
    </source>
</evidence>